<reference evidence="3 4" key="1">
    <citation type="submission" date="2019-06" db="EMBL/GenBank/DDBJ databases">
        <title>Draft genome sequence of the filamentous fungus Phialemoniopsis curvata isolated from diesel fuel.</title>
        <authorList>
            <person name="Varaljay V.A."/>
            <person name="Lyon W.J."/>
            <person name="Crouch A.L."/>
            <person name="Drake C.E."/>
            <person name="Hollomon J.M."/>
            <person name="Nadeau L.J."/>
            <person name="Nunn H.S."/>
            <person name="Stevenson B.S."/>
            <person name="Bojanowski C.L."/>
            <person name="Crookes-Goodson W.J."/>
        </authorList>
    </citation>
    <scope>NUCLEOTIDE SEQUENCE [LARGE SCALE GENOMIC DNA]</scope>
    <source>
        <strain evidence="3 4">D216</strain>
    </source>
</reference>
<dbReference type="GeneID" id="41969413"/>
<dbReference type="EMBL" id="SKBQ01000008">
    <property type="protein sequence ID" value="TPX07363.1"/>
    <property type="molecule type" value="Genomic_DNA"/>
</dbReference>
<gene>
    <name evidence="2" type="ORF">E0L32_001966</name>
    <name evidence="3" type="ORF">E0L32_002167</name>
</gene>
<evidence type="ECO:0000313" key="3">
    <source>
        <dbReference type="EMBL" id="TPX07564.1"/>
    </source>
</evidence>
<dbReference type="Proteomes" id="UP000319257">
    <property type="component" value="Unassembled WGS sequence"/>
</dbReference>
<organism evidence="3 4">
    <name type="scientific">Thyridium curvatum</name>
    <dbReference type="NCBI Taxonomy" id="1093900"/>
    <lineage>
        <taxon>Eukaryota</taxon>
        <taxon>Fungi</taxon>
        <taxon>Dikarya</taxon>
        <taxon>Ascomycota</taxon>
        <taxon>Pezizomycotina</taxon>
        <taxon>Sordariomycetes</taxon>
        <taxon>Sordariomycetidae</taxon>
        <taxon>Thyridiales</taxon>
        <taxon>Thyridiaceae</taxon>
        <taxon>Thyridium</taxon>
    </lineage>
</organism>
<dbReference type="RefSeq" id="XP_030989074.1">
    <property type="nucleotide sequence ID" value="XM_031136103.1"/>
</dbReference>
<dbReference type="EMBL" id="SKBQ01000008">
    <property type="protein sequence ID" value="TPX07564.1"/>
    <property type="molecule type" value="Genomic_DNA"/>
</dbReference>
<sequence length="339" mass="38064">MVLLVRFSLLAGLCAVLPAAVRGSLPIFNGLEPQPQSGSRHETIARRDLGLDDFLEKGRMMNCLMQSTQEDADRAYPGKAHSRNNDFAAIAESGWFYDDDYSPAIANEHYADAYQDLGLEAGDFKGVSLKWRSAKASRPRKILDLRTLRGSNIYMACVKCGIILWGEYDNAFATRAIIAAHNTSPQAQAEEDDIDRSVYLPHMPAFYNWADMIFLEYRNDAESSGGTVRALEHVFRHNIRNGDTARCMQEAYEVAGVDEPESWGERLVLTPPRAGEEETALHRAFFSMLYTPNLRGICWMLAQRKGEMGVKFIDKIALWDNLGLPQIYVHIAPWNPPAS</sequence>
<comment type="caution">
    <text evidence="3">The sequence shown here is derived from an EMBL/GenBank/DDBJ whole genome shotgun (WGS) entry which is preliminary data.</text>
</comment>
<evidence type="ECO:0000313" key="2">
    <source>
        <dbReference type="EMBL" id="TPX07363.1"/>
    </source>
</evidence>
<dbReference type="InParanoid" id="A0A507AMT5"/>
<feature type="signal peptide" evidence="1">
    <location>
        <begin position="1"/>
        <end position="23"/>
    </location>
</feature>
<feature type="chain" id="PRO_5036130940" evidence="1">
    <location>
        <begin position="24"/>
        <end position="339"/>
    </location>
</feature>
<dbReference type="STRING" id="1093900.A0A507AMT5"/>
<dbReference type="AlphaFoldDB" id="A0A507AMT5"/>
<evidence type="ECO:0000256" key="1">
    <source>
        <dbReference type="SAM" id="SignalP"/>
    </source>
</evidence>
<evidence type="ECO:0000313" key="4">
    <source>
        <dbReference type="Proteomes" id="UP000319257"/>
    </source>
</evidence>
<name>A0A507AMT5_9PEZI</name>
<keyword evidence="1" id="KW-0732">Signal</keyword>
<keyword evidence="4" id="KW-1185">Reference proteome</keyword>
<proteinExistence type="predicted"/>
<dbReference type="OrthoDB" id="5337308at2759"/>
<protein>
    <submittedName>
        <fullName evidence="3">Uncharacterized protein</fullName>
    </submittedName>
</protein>
<accession>A0A507AMT5</accession>